<evidence type="ECO:0000313" key="2">
    <source>
        <dbReference type="Proteomes" id="UP000198406"/>
    </source>
</evidence>
<reference evidence="1 2" key="1">
    <citation type="journal article" date="2015" name="Plant Cell">
        <title>Oil accumulation by the oleaginous diatom Fistulifera solaris as revealed by the genome and transcriptome.</title>
        <authorList>
            <person name="Tanaka T."/>
            <person name="Maeda Y."/>
            <person name="Veluchamy A."/>
            <person name="Tanaka M."/>
            <person name="Abida H."/>
            <person name="Marechal E."/>
            <person name="Bowler C."/>
            <person name="Muto M."/>
            <person name="Sunaga Y."/>
            <person name="Tanaka M."/>
            <person name="Yoshino T."/>
            <person name="Taniguchi T."/>
            <person name="Fukuda Y."/>
            <person name="Nemoto M."/>
            <person name="Matsumoto M."/>
            <person name="Wong P.S."/>
            <person name="Aburatani S."/>
            <person name="Fujibuchi W."/>
        </authorList>
    </citation>
    <scope>NUCLEOTIDE SEQUENCE [LARGE SCALE GENOMIC DNA]</scope>
    <source>
        <strain evidence="1 2">JPCC DA0580</strain>
    </source>
</reference>
<dbReference type="Gene3D" id="3.40.30.10">
    <property type="entry name" value="Glutaredoxin"/>
    <property type="match status" value="1"/>
</dbReference>
<dbReference type="InParanoid" id="A0A1Z5JDI3"/>
<dbReference type="Proteomes" id="UP000198406">
    <property type="component" value="Unassembled WGS sequence"/>
</dbReference>
<dbReference type="SUPFAM" id="SSF52833">
    <property type="entry name" value="Thioredoxin-like"/>
    <property type="match status" value="1"/>
</dbReference>
<evidence type="ECO:0000313" key="1">
    <source>
        <dbReference type="EMBL" id="GAX12080.1"/>
    </source>
</evidence>
<dbReference type="FunCoup" id="A0A1Z5JDI3">
    <property type="interactions" value="501"/>
</dbReference>
<keyword evidence="2" id="KW-1185">Reference proteome</keyword>
<gene>
    <name evidence="1" type="ORF">FisN_8Lh184</name>
</gene>
<proteinExistence type="predicted"/>
<dbReference type="EMBL" id="BDSP01000048">
    <property type="protein sequence ID" value="GAX12080.1"/>
    <property type="molecule type" value="Genomic_DNA"/>
</dbReference>
<accession>A0A1Z5JDI3</accession>
<protein>
    <recommendedName>
        <fullName evidence="3">Thioredoxin domain-containing protein</fullName>
    </recommendedName>
</protein>
<evidence type="ECO:0008006" key="3">
    <source>
        <dbReference type="Google" id="ProtNLM"/>
    </source>
</evidence>
<comment type="caution">
    <text evidence="1">The sequence shown here is derived from an EMBL/GenBank/DDBJ whole genome shotgun (WGS) entry which is preliminary data.</text>
</comment>
<name>A0A1Z5JDI3_FISSO</name>
<dbReference type="PANTHER" id="PTHR21148">
    <property type="entry name" value="THIOREDOXIN DOMAIN-CONTAINING PROTEIN 9"/>
    <property type="match status" value="1"/>
</dbReference>
<dbReference type="InterPro" id="IPR036249">
    <property type="entry name" value="Thioredoxin-like_sf"/>
</dbReference>
<dbReference type="AlphaFoldDB" id="A0A1Z5JDI3"/>
<dbReference type="InterPro" id="IPR046698">
    <property type="entry name" value="PedC-like"/>
</dbReference>
<dbReference type="OrthoDB" id="10257948at2759"/>
<sequence length="239" mass="27273">MDLGFGNANQRVGSAAASVLLKVAQVQELTVDDQLDQFDDLLNDEEALSRFRANRLQELQQKHSQEKQWRAAGHGSYEELAASRQDSRDVAQEFFRVTKESDRVIVHFYRPSTALSDVFHKHLQKIAHNHLESRFVRINVEDCDNEDGKGASFLVEKLGIIVMPTLVLIHKRKAVHHVRGFDELGGTPDFPMSALVRLLVAHNVLHREEEEYDNEDEHNECSWNSKRVGGVNTIRIQRG</sequence>
<dbReference type="Pfam" id="PF20207">
    <property type="entry name" value="DUF6568"/>
    <property type="match status" value="1"/>
</dbReference>
<organism evidence="1 2">
    <name type="scientific">Fistulifera solaris</name>
    <name type="common">Oleaginous diatom</name>
    <dbReference type="NCBI Taxonomy" id="1519565"/>
    <lineage>
        <taxon>Eukaryota</taxon>
        <taxon>Sar</taxon>
        <taxon>Stramenopiles</taxon>
        <taxon>Ochrophyta</taxon>
        <taxon>Bacillariophyta</taxon>
        <taxon>Bacillariophyceae</taxon>
        <taxon>Bacillariophycidae</taxon>
        <taxon>Naviculales</taxon>
        <taxon>Naviculaceae</taxon>
        <taxon>Fistulifera</taxon>
    </lineage>
</organism>